<evidence type="ECO:0000256" key="2">
    <source>
        <dbReference type="ARBA" id="ARBA00023015"/>
    </source>
</evidence>
<evidence type="ECO:0000259" key="9">
    <source>
        <dbReference type="PROSITE" id="PS51078"/>
    </source>
</evidence>
<keyword evidence="11" id="KW-1185">Reference proteome</keyword>
<keyword evidence="4" id="KW-0804">Transcription</keyword>
<keyword evidence="1" id="KW-0319">Glycerol metabolism</keyword>
<dbReference type="PANTHER" id="PTHR30136:SF24">
    <property type="entry name" value="HTH-TYPE TRANSCRIPTIONAL REPRESSOR ALLR"/>
    <property type="match status" value="1"/>
</dbReference>
<accession>A0A542XXG0</accession>
<dbReference type="AlphaFoldDB" id="A0A542XXG0"/>
<gene>
    <name evidence="10" type="ORF">FB468_3032</name>
</gene>
<protein>
    <recommendedName>
        <fullName evidence="6">Glycerol operon regulatory protein</fullName>
    </recommendedName>
</protein>
<evidence type="ECO:0000256" key="6">
    <source>
        <dbReference type="ARBA" id="ARBA00070406"/>
    </source>
</evidence>
<keyword evidence="2" id="KW-0805">Transcription regulation</keyword>
<dbReference type="InterPro" id="IPR005471">
    <property type="entry name" value="Tscrpt_reg_IclR_N"/>
</dbReference>
<organism evidence="10 11">
    <name type="scientific">Leucobacter komagatae</name>
    <dbReference type="NCBI Taxonomy" id="55969"/>
    <lineage>
        <taxon>Bacteria</taxon>
        <taxon>Bacillati</taxon>
        <taxon>Actinomycetota</taxon>
        <taxon>Actinomycetes</taxon>
        <taxon>Micrococcales</taxon>
        <taxon>Microbacteriaceae</taxon>
        <taxon>Leucobacter</taxon>
    </lineage>
</organism>
<dbReference type="Proteomes" id="UP000319094">
    <property type="component" value="Unassembled WGS sequence"/>
</dbReference>
<dbReference type="InterPro" id="IPR014757">
    <property type="entry name" value="Tscrpt_reg_IclR_C"/>
</dbReference>
<feature type="domain" description="IclR-ED" evidence="9">
    <location>
        <begin position="91"/>
        <end position="270"/>
    </location>
</feature>
<dbReference type="InterPro" id="IPR036390">
    <property type="entry name" value="WH_DNA-bd_sf"/>
</dbReference>
<evidence type="ECO:0000256" key="3">
    <source>
        <dbReference type="ARBA" id="ARBA00023125"/>
    </source>
</evidence>
<keyword evidence="3" id="KW-0238">DNA-binding</keyword>
<dbReference type="Gene3D" id="3.30.450.40">
    <property type="match status" value="1"/>
</dbReference>
<evidence type="ECO:0000259" key="8">
    <source>
        <dbReference type="PROSITE" id="PS51077"/>
    </source>
</evidence>
<comment type="function">
    <text evidence="5">May be an activator protein for the gylABX operon.</text>
</comment>
<dbReference type="PROSITE" id="PS51078">
    <property type="entry name" value="ICLR_ED"/>
    <property type="match status" value="1"/>
</dbReference>
<evidence type="ECO:0000256" key="7">
    <source>
        <dbReference type="SAM" id="MobiDB-lite"/>
    </source>
</evidence>
<comment type="caution">
    <text evidence="10">The sequence shown here is derived from an EMBL/GenBank/DDBJ whole genome shotgun (WGS) entry which is preliminary data.</text>
</comment>
<dbReference type="STRING" id="55969.SD72_05140"/>
<feature type="region of interest" description="Disordered" evidence="7">
    <location>
        <begin position="1"/>
        <end position="27"/>
    </location>
</feature>
<dbReference type="FunFam" id="1.10.10.10:FF:000056">
    <property type="entry name" value="IclR family transcriptional regulator"/>
    <property type="match status" value="1"/>
</dbReference>
<evidence type="ECO:0000313" key="10">
    <source>
        <dbReference type="EMBL" id="TQL40511.1"/>
    </source>
</evidence>
<evidence type="ECO:0000256" key="1">
    <source>
        <dbReference type="ARBA" id="ARBA00022798"/>
    </source>
</evidence>
<dbReference type="GO" id="GO:0003677">
    <property type="term" value="F:DNA binding"/>
    <property type="evidence" value="ECO:0007669"/>
    <property type="project" value="UniProtKB-KW"/>
</dbReference>
<dbReference type="GO" id="GO:0045892">
    <property type="term" value="P:negative regulation of DNA-templated transcription"/>
    <property type="evidence" value="ECO:0007669"/>
    <property type="project" value="TreeGrafter"/>
</dbReference>
<evidence type="ECO:0000256" key="4">
    <source>
        <dbReference type="ARBA" id="ARBA00023163"/>
    </source>
</evidence>
<dbReference type="Pfam" id="PF01614">
    <property type="entry name" value="IclR_C"/>
    <property type="match status" value="1"/>
</dbReference>
<dbReference type="SUPFAM" id="SSF46785">
    <property type="entry name" value="Winged helix' DNA-binding domain"/>
    <property type="match status" value="1"/>
</dbReference>
<sequence>MEFMTNSRDTHLESDGPEAGRERPPEGQVQSVARAFALLEALADAGDPLSLQALAERTGLAQPTAHRLLKTMQGLGYARQTAAREYGLGPGLIGLGNRAAPQLAARAQPLLRELEELSQETANLVVLDGTNAVYVAQQPSRHQMRMFTEVGRRVLPHAAGAGKAMLATLSDTRVRAIVRETGLPRYTATTLTTEAELLRELRDTRGRGYALDDGEREVGVRCIAVAVPGSTPPAALSVSGPAARITDEMARRVVEALRDVAARLAGAGAAA</sequence>
<reference evidence="10 11" key="1">
    <citation type="submission" date="2019-06" db="EMBL/GenBank/DDBJ databases">
        <title>Sequencing the genomes of 1000 actinobacteria strains.</title>
        <authorList>
            <person name="Klenk H.-P."/>
        </authorList>
    </citation>
    <scope>NUCLEOTIDE SEQUENCE [LARGE SCALE GENOMIC DNA]</scope>
    <source>
        <strain evidence="10 11">DSM 8803</strain>
    </source>
</reference>
<dbReference type="PANTHER" id="PTHR30136">
    <property type="entry name" value="HELIX-TURN-HELIX TRANSCRIPTIONAL REGULATOR, ICLR FAMILY"/>
    <property type="match status" value="1"/>
</dbReference>
<dbReference type="Gene3D" id="1.10.10.10">
    <property type="entry name" value="Winged helix-like DNA-binding domain superfamily/Winged helix DNA-binding domain"/>
    <property type="match status" value="1"/>
</dbReference>
<dbReference type="Pfam" id="PF09339">
    <property type="entry name" value="HTH_IclR"/>
    <property type="match status" value="1"/>
</dbReference>
<dbReference type="SMART" id="SM00346">
    <property type="entry name" value="HTH_ICLR"/>
    <property type="match status" value="1"/>
</dbReference>
<feature type="compositionally biased region" description="Basic and acidic residues" evidence="7">
    <location>
        <begin position="8"/>
        <end position="25"/>
    </location>
</feature>
<name>A0A542XXG0_9MICO</name>
<evidence type="ECO:0000256" key="5">
    <source>
        <dbReference type="ARBA" id="ARBA00058938"/>
    </source>
</evidence>
<dbReference type="InterPro" id="IPR036388">
    <property type="entry name" value="WH-like_DNA-bd_sf"/>
</dbReference>
<dbReference type="GO" id="GO:0003700">
    <property type="term" value="F:DNA-binding transcription factor activity"/>
    <property type="evidence" value="ECO:0007669"/>
    <property type="project" value="TreeGrafter"/>
</dbReference>
<proteinExistence type="predicted"/>
<dbReference type="SUPFAM" id="SSF55781">
    <property type="entry name" value="GAF domain-like"/>
    <property type="match status" value="1"/>
</dbReference>
<dbReference type="InterPro" id="IPR050707">
    <property type="entry name" value="HTH_MetabolicPath_Reg"/>
</dbReference>
<dbReference type="InterPro" id="IPR029016">
    <property type="entry name" value="GAF-like_dom_sf"/>
</dbReference>
<evidence type="ECO:0000313" key="11">
    <source>
        <dbReference type="Proteomes" id="UP000319094"/>
    </source>
</evidence>
<dbReference type="EMBL" id="VFON01000002">
    <property type="protein sequence ID" value="TQL40511.1"/>
    <property type="molecule type" value="Genomic_DNA"/>
</dbReference>
<dbReference type="GO" id="GO:0006071">
    <property type="term" value="P:glycerol metabolic process"/>
    <property type="evidence" value="ECO:0007669"/>
    <property type="project" value="UniProtKB-KW"/>
</dbReference>
<dbReference type="PROSITE" id="PS51077">
    <property type="entry name" value="HTH_ICLR"/>
    <property type="match status" value="1"/>
</dbReference>
<feature type="domain" description="HTH iclR-type" evidence="8">
    <location>
        <begin position="29"/>
        <end position="90"/>
    </location>
</feature>